<evidence type="ECO:0000256" key="6">
    <source>
        <dbReference type="ARBA" id="ARBA00022917"/>
    </source>
</evidence>
<evidence type="ECO:0000256" key="2">
    <source>
        <dbReference type="ARBA" id="ARBA00022490"/>
    </source>
</evidence>
<evidence type="ECO:0000256" key="4">
    <source>
        <dbReference type="ARBA" id="ARBA00022741"/>
    </source>
</evidence>
<comment type="subcellular location">
    <subcellularLocation>
        <location evidence="8">Cytoplasm</location>
    </subcellularLocation>
</comment>
<dbReference type="Gene3D" id="3.30.930.10">
    <property type="entry name" value="Bira Bifunctional Protein, Domain 2"/>
    <property type="match status" value="1"/>
</dbReference>
<dbReference type="InterPro" id="IPR027031">
    <property type="entry name" value="Gly-tRNA_synthase/POLG2"/>
</dbReference>
<dbReference type="InterPro" id="IPR002314">
    <property type="entry name" value="aa-tRNA-synt_IIb"/>
</dbReference>
<gene>
    <name evidence="8" type="primary">glyQS</name>
    <name evidence="10" type="ORF">ACFO60_01470</name>
</gene>
<evidence type="ECO:0000256" key="1">
    <source>
        <dbReference type="ARBA" id="ARBA00008226"/>
    </source>
</evidence>
<evidence type="ECO:0000313" key="10">
    <source>
        <dbReference type="EMBL" id="MFC4529415.1"/>
    </source>
</evidence>
<dbReference type="CDD" id="cd00774">
    <property type="entry name" value="GlyRS-like_core"/>
    <property type="match status" value="1"/>
</dbReference>
<keyword evidence="5 8" id="KW-0067">ATP-binding</keyword>
<dbReference type="InterPro" id="IPR036621">
    <property type="entry name" value="Anticodon-bd_dom_sf"/>
</dbReference>
<name>A0ABV9C8P8_9ACTN</name>
<comment type="subunit">
    <text evidence="8">Homodimer.</text>
</comment>
<dbReference type="GO" id="GO:0004820">
    <property type="term" value="F:glycine-tRNA ligase activity"/>
    <property type="evidence" value="ECO:0007669"/>
    <property type="project" value="UniProtKB-EC"/>
</dbReference>
<feature type="binding site" evidence="8">
    <location>
        <begin position="324"/>
        <end position="328"/>
    </location>
    <ligand>
        <name>substrate</name>
    </ligand>
</feature>
<dbReference type="InterPro" id="IPR022961">
    <property type="entry name" value="Gly_tRNA_ligase_bac"/>
</dbReference>
<keyword evidence="7 8" id="KW-0030">Aminoacyl-tRNA synthetase</keyword>
<dbReference type="HAMAP" id="MF_00253_B">
    <property type="entry name" value="Gly_tRNA_synth_B"/>
    <property type="match status" value="1"/>
</dbReference>
<keyword evidence="6 8" id="KW-0648">Protein biosynthesis</keyword>
<comment type="catalytic activity">
    <reaction evidence="8">
        <text>tRNA(Gly) + glycine + ATP = glycyl-tRNA(Gly) + AMP + diphosphate</text>
        <dbReference type="Rhea" id="RHEA:16013"/>
        <dbReference type="Rhea" id="RHEA-COMP:9664"/>
        <dbReference type="Rhea" id="RHEA-COMP:9683"/>
        <dbReference type="ChEBI" id="CHEBI:30616"/>
        <dbReference type="ChEBI" id="CHEBI:33019"/>
        <dbReference type="ChEBI" id="CHEBI:57305"/>
        <dbReference type="ChEBI" id="CHEBI:78442"/>
        <dbReference type="ChEBI" id="CHEBI:78522"/>
        <dbReference type="ChEBI" id="CHEBI:456215"/>
        <dbReference type="EC" id="6.1.1.14"/>
    </reaction>
</comment>
<reference evidence="11" key="1">
    <citation type="journal article" date="2019" name="Int. J. Syst. Evol. Microbiol.">
        <title>The Global Catalogue of Microorganisms (GCM) 10K type strain sequencing project: providing services to taxonomists for standard genome sequencing and annotation.</title>
        <authorList>
            <consortium name="The Broad Institute Genomics Platform"/>
            <consortium name="The Broad Institute Genome Sequencing Center for Infectious Disease"/>
            <person name="Wu L."/>
            <person name="Ma J."/>
        </authorList>
    </citation>
    <scope>NUCLEOTIDE SEQUENCE [LARGE SCALE GENOMIC DNA]</scope>
    <source>
        <strain evidence="11">CGMCC 4.7132</strain>
    </source>
</reference>
<dbReference type="InterPro" id="IPR045864">
    <property type="entry name" value="aa-tRNA-synth_II/BPL/LPL"/>
</dbReference>
<dbReference type="SUPFAM" id="SSF52954">
    <property type="entry name" value="Class II aaRS ABD-related"/>
    <property type="match status" value="1"/>
</dbReference>
<keyword evidence="11" id="KW-1185">Reference proteome</keyword>
<evidence type="ECO:0000259" key="9">
    <source>
        <dbReference type="PROSITE" id="PS50862"/>
    </source>
</evidence>
<feature type="domain" description="Aminoacyl-transfer RNA synthetases class-II family profile" evidence="9">
    <location>
        <begin position="9"/>
        <end position="374"/>
    </location>
</feature>
<dbReference type="SUPFAM" id="SSF55681">
    <property type="entry name" value="Class II aaRS and biotin synthetases"/>
    <property type="match status" value="1"/>
</dbReference>
<comment type="similarity">
    <text evidence="1 8">Belongs to the class-II aminoacyl-tRNA synthetase family.</text>
</comment>
<proteinExistence type="inferred from homology"/>
<dbReference type="EC" id="6.1.1.14" evidence="8"/>
<evidence type="ECO:0000256" key="3">
    <source>
        <dbReference type="ARBA" id="ARBA00022598"/>
    </source>
</evidence>
<evidence type="ECO:0000313" key="11">
    <source>
        <dbReference type="Proteomes" id="UP001596004"/>
    </source>
</evidence>
<dbReference type="NCBIfam" id="TIGR00389">
    <property type="entry name" value="glyS_dimeric"/>
    <property type="match status" value="1"/>
</dbReference>
<sequence>MARRTDIMDTIVSLAKRRGLVYPSSEIYGGLRASWDYGPLGVELKNNVKREWWKSMVQGREDVVGLDSSVILAREVWEASGHVREFVDPLTECQSCHKRFRADHLEEAYAEKHSGRAPENGLADLTCPSCGTKGAFTAPRMFNGLLKTFLGAVEDESGLAYLRPETAQGIFINYLNVQQSSRKKIPFGIGQIGKSFRNEITPGNFIFRTREFEQMEMEFFVKPGSDEEWHQYWIDTRLQWYIDLGINRDNLRLYEHPKDKLSHYSKRTVDVEYRFNFTGSEWGELEGVANRTDFDLTTHAAASGTDLSFFEQESGDRYVPYVIEPAAGVDRCALTFMIDAYTMDEAPNAKGVMEQRTVMRLDHRLAPVKVAVLPLSRNADLSPKARDLAAQLRRRWNVEFDDAGAIGRRYRRQDEIGTPFCITVDFDTLEDHAVTIRERDSMAQKRIALDQVDSYLRQHLND</sequence>
<dbReference type="Proteomes" id="UP001596004">
    <property type="component" value="Unassembled WGS sequence"/>
</dbReference>
<dbReference type="InterPro" id="IPR002315">
    <property type="entry name" value="tRNA-synt_gly"/>
</dbReference>
<evidence type="ECO:0000256" key="7">
    <source>
        <dbReference type="ARBA" id="ARBA00023146"/>
    </source>
</evidence>
<dbReference type="EMBL" id="JBHSFP010000001">
    <property type="protein sequence ID" value="MFC4529415.1"/>
    <property type="molecule type" value="Genomic_DNA"/>
</dbReference>
<dbReference type="InterPro" id="IPR006195">
    <property type="entry name" value="aa-tRNA-synth_II"/>
</dbReference>
<dbReference type="PANTHER" id="PTHR10745">
    <property type="entry name" value="GLYCYL-TRNA SYNTHETASE/DNA POLYMERASE SUBUNIT GAMMA-2"/>
    <property type="match status" value="1"/>
</dbReference>
<dbReference type="PRINTS" id="PR01043">
    <property type="entry name" value="TRNASYNTHGLY"/>
</dbReference>
<feature type="binding site" evidence="8">
    <location>
        <begin position="284"/>
        <end position="285"/>
    </location>
    <ligand>
        <name>ATP</name>
        <dbReference type="ChEBI" id="CHEBI:30616"/>
    </ligand>
</feature>
<comment type="function">
    <text evidence="8">Catalyzes the attachment of glycine to tRNA(Gly).</text>
</comment>
<keyword evidence="4 8" id="KW-0547">Nucleotide-binding</keyword>
<evidence type="ECO:0000256" key="5">
    <source>
        <dbReference type="ARBA" id="ARBA00022840"/>
    </source>
</evidence>
<feature type="binding site" evidence="8">
    <location>
        <begin position="207"/>
        <end position="212"/>
    </location>
    <ligand>
        <name>ATP</name>
        <dbReference type="ChEBI" id="CHEBI:30616"/>
    </ligand>
</feature>
<dbReference type="Gene3D" id="3.40.50.800">
    <property type="entry name" value="Anticodon-binding domain"/>
    <property type="match status" value="1"/>
</dbReference>
<keyword evidence="3 8" id="KW-0436">Ligase</keyword>
<dbReference type="PROSITE" id="PS50862">
    <property type="entry name" value="AA_TRNA_LIGASE_II"/>
    <property type="match status" value="1"/>
</dbReference>
<dbReference type="Pfam" id="PF00587">
    <property type="entry name" value="tRNA-synt_2b"/>
    <property type="match status" value="1"/>
</dbReference>
<keyword evidence="2 8" id="KW-0963">Cytoplasm</keyword>
<dbReference type="PANTHER" id="PTHR10745:SF8">
    <property type="entry name" value="DNA POLYMERASE SUBUNIT GAMMA-2, MITOCHONDRIAL"/>
    <property type="match status" value="1"/>
</dbReference>
<evidence type="ECO:0000256" key="8">
    <source>
        <dbReference type="HAMAP-Rule" id="MF_00253"/>
    </source>
</evidence>
<feature type="binding site" evidence="8">
    <location>
        <begin position="197"/>
        <end position="199"/>
    </location>
    <ligand>
        <name>ATP</name>
        <dbReference type="ChEBI" id="CHEBI:30616"/>
    </ligand>
</feature>
<accession>A0ABV9C8P8</accession>
<feature type="binding site" evidence="8">
    <location>
        <begin position="328"/>
        <end position="331"/>
    </location>
    <ligand>
        <name>ATP</name>
        <dbReference type="ChEBI" id="CHEBI:30616"/>
    </ligand>
</feature>
<organism evidence="10 11">
    <name type="scientific">Sphaerisporangium dianthi</name>
    <dbReference type="NCBI Taxonomy" id="1436120"/>
    <lineage>
        <taxon>Bacteria</taxon>
        <taxon>Bacillati</taxon>
        <taxon>Actinomycetota</taxon>
        <taxon>Actinomycetes</taxon>
        <taxon>Streptosporangiales</taxon>
        <taxon>Streptosporangiaceae</taxon>
        <taxon>Sphaerisporangium</taxon>
    </lineage>
</organism>
<dbReference type="InterPro" id="IPR004154">
    <property type="entry name" value="Anticodon-bd"/>
</dbReference>
<protein>
    <recommendedName>
        <fullName evidence="8">Glycine--tRNA ligase</fullName>
        <ecNumber evidence="8">6.1.1.14</ecNumber>
    </recommendedName>
    <alternativeName>
        <fullName evidence="8">Glycyl-tRNA synthetase</fullName>
        <shortName evidence="8">GlyRS</shortName>
    </alternativeName>
</protein>
<dbReference type="InterPro" id="IPR033731">
    <property type="entry name" value="GlyRS-like_core"/>
</dbReference>
<dbReference type="CDD" id="cd00858">
    <property type="entry name" value="GlyRS_anticodon"/>
    <property type="match status" value="1"/>
</dbReference>
<dbReference type="Pfam" id="PF03129">
    <property type="entry name" value="HGTP_anticodon"/>
    <property type="match status" value="1"/>
</dbReference>
<feature type="binding site" evidence="8">
    <location>
        <position position="165"/>
    </location>
    <ligand>
        <name>substrate</name>
    </ligand>
</feature>
<dbReference type="NCBIfam" id="NF003211">
    <property type="entry name" value="PRK04173.1"/>
    <property type="match status" value="1"/>
</dbReference>
<feature type="binding site" evidence="8">
    <location>
        <position position="101"/>
    </location>
    <ligand>
        <name>substrate</name>
    </ligand>
</feature>
<feature type="binding site" evidence="8">
    <location>
        <begin position="212"/>
        <end position="216"/>
    </location>
    <ligand>
        <name>substrate</name>
    </ligand>
</feature>
<dbReference type="RefSeq" id="WP_380835898.1">
    <property type="nucleotide sequence ID" value="NZ_JBHSFP010000001.1"/>
</dbReference>
<comment type="caution">
    <text evidence="10">The sequence shown here is derived from an EMBL/GenBank/DDBJ whole genome shotgun (WGS) entry which is preliminary data.</text>
</comment>